<dbReference type="EC" id="2.4.2.21" evidence="4 11"/>
<dbReference type="PANTHER" id="PTHR43463:SF1">
    <property type="entry name" value="NICOTINATE-NUCLEOTIDE--DIMETHYLBENZIMIDAZOLE PHOSPHORIBOSYLTRANSFERASE"/>
    <property type="match status" value="1"/>
</dbReference>
<dbReference type="InterPro" id="IPR023195">
    <property type="entry name" value="Nict_dMeBzImd_PRibTrfase_N"/>
</dbReference>
<comment type="similarity">
    <text evidence="3 11">Belongs to the CobT family.</text>
</comment>
<dbReference type="NCBIfam" id="TIGR03160">
    <property type="entry name" value="cobT_DBIPRT"/>
    <property type="match status" value="1"/>
</dbReference>
<keyword evidence="7 11" id="KW-0328">Glycosyltransferase</keyword>
<dbReference type="HOGENOM" id="CLU_002982_0_0_9"/>
<reference evidence="12 13" key="1">
    <citation type="journal article" date="2015" name="Infect. Genet. Evol.">
        <title>Genomic sequences of six botulinum neurotoxin-producing strains representing three clostridial species illustrate the mobility and diversity of botulinum neurotoxin genes.</title>
        <authorList>
            <person name="Smith T.J."/>
            <person name="Hill K.K."/>
            <person name="Xie G."/>
            <person name="Foley B.T."/>
            <person name="Williamson C.H."/>
            <person name="Foster J.T."/>
            <person name="Johnson S.L."/>
            <person name="Chertkov O."/>
            <person name="Teshima H."/>
            <person name="Gibbons H.S."/>
            <person name="Johnsky L.A."/>
            <person name="Karavis M.A."/>
            <person name="Smith L.A."/>
        </authorList>
    </citation>
    <scope>NUCLEOTIDE SEQUENCE [LARGE SCALE GENOMIC DNA]</scope>
    <source>
        <strain evidence="12">Sullivan</strain>
    </source>
</reference>
<feature type="active site" description="Proton acceptor" evidence="11">
    <location>
        <position position="315"/>
    </location>
</feature>
<dbReference type="KEGG" id="cbv:U729_247"/>
<accession>A0A0A7FY87</accession>
<dbReference type="eggNOG" id="COG2038">
    <property type="taxonomic scope" value="Bacteria"/>
</dbReference>
<proteinExistence type="inferred from homology"/>
<comment type="function">
    <text evidence="1 11">Catalyzes the synthesis of alpha-ribazole-5'-phosphate from nicotinate mononucleotide (NAMN) and 5,6-dimethylbenzimidazole (DMB).</text>
</comment>
<evidence type="ECO:0000256" key="9">
    <source>
        <dbReference type="ARBA" id="ARBA00030686"/>
    </source>
</evidence>
<dbReference type="NCBIfam" id="NF000996">
    <property type="entry name" value="PRK00105.1"/>
    <property type="match status" value="1"/>
</dbReference>
<dbReference type="Gene3D" id="1.10.1610.10">
    <property type="match status" value="1"/>
</dbReference>
<comment type="catalytic activity">
    <reaction evidence="10 11">
        <text>5,6-dimethylbenzimidazole + nicotinate beta-D-ribonucleotide = alpha-ribazole 5'-phosphate + nicotinate + H(+)</text>
        <dbReference type="Rhea" id="RHEA:11196"/>
        <dbReference type="ChEBI" id="CHEBI:15378"/>
        <dbReference type="ChEBI" id="CHEBI:15890"/>
        <dbReference type="ChEBI" id="CHEBI:32544"/>
        <dbReference type="ChEBI" id="CHEBI:57502"/>
        <dbReference type="ChEBI" id="CHEBI:57918"/>
        <dbReference type="EC" id="2.4.2.21"/>
    </reaction>
</comment>
<keyword evidence="13" id="KW-1185">Reference proteome</keyword>
<dbReference type="UniPathway" id="UPA00061">
    <property type="reaction ID" value="UER00516"/>
</dbReference>
<comment type="pathway">
    <text evidence="2 11">Nucleoside biosynthesis; alpha-ribazole biosynthesis; alpha-ribazole from 5,6-dimethylbenzimidazole: step 1/2.</text>
</comment>
<dbReference type="CDD" id="cd02439">
    <property type="entry name" value="DMB-PRT_CobT"/>
    <property type="match status" value="1"/>
</dbReference>
<organism evidence="12 13">
    <name type="scientific">Clostridium baratii str. Sullivan</name>
    <dbReference type="NCBI Taxonomy" id="1415775"/>
    <lineage>
        <taxon>Bacteria</taxon>
        <taxon>Bacillati</taxon>
        <taxon>Bacillota</taxon>
        <taxon>Clostridia</taxon>
        <taxon>Eubacteriales</taxon>
        <taxon>Clostridiaceae</taxon>
        <taxon>Clostridium</taxon>
    </lineage>
</organism>
<dbReference type="RefSeq" id="WP_039311015.1">
    <property type="nucleotide sequence ID" value="NZ_CP006905.1"/>
</dbReference>
<evidence type="ECO:0000256" key="11">
    <source>
        <dbReference type="HAMAP-Rule" id="MF_00230"/>
    </source>
</evidence>
<dbReference type="Pfam" id="PF02277">
    <property type="entry name" value="DBI_PRT"/>
    <property type="match status" value="1"/>
</dbReference>
<evidence type="ECO:0000256" key="5">
    <source>
        <dbReference type="ARBA" id="ARBA00015486"/>
    </source>
</evidence>
<dbReference type="AlphaFoldDB" id="A0A0A7FY87"/>
<evidence type="ECO:0000313" key="12">
    <source>
        <dbReference type="EMBL" id="AIY83771.1"/>
    </source>
</evidence>
<dbReference type="EMBL" id="CP006905">
    <property type="protein sequence ID" value="AIY83771.1"/>
    <property type="molecule type" value="Genomic_DNA"/>
</dbReference>
<dbReference type="HAMAP" id="MF_00230">
    <property type="entry name" value="CobT"/>
    <property type="match status" value="1"/>
</dbReference>
<evidence type="ECO:0000256" key="7">
    <source>
        <dbReference type="ARBA" id="ARBA00022676"/>
    </source>
</evidence>
<dbReference type="GO" id="GO:0008939">
    <property type="term" value="F:nicotinate-nucleotide-dimethylbenzimidazole phosphoribosyltransferase activity"/>
    <property type="evidence" value="ECO:0007669"/>
    <property type="project" value="UniProtKB-UniRule"/>
</dbReference>
<evidence type="ECO:0000256" key="3">
    <source>
        <dbReference type="ARBA" id="ARBA00007110"/>
    </source>
</evidence>
<dbReference type="InterPro" id="IPR003200">
    <property type="entry name" value="Nict_dMeBzImd_PRibTrfase"/>
</dbReference>
<name>A0A0A7FY87_9CLOT</name>
<dbReference type="InterPro" id="IPR036087">
    <property type="entry name" value="Nict_dMeBzImd_PRibTrfase_sf"/>
</dbReference>
<gene>
    <name evidence="11 12" type="primary">cobT</name>
    <name evidence="12" type="ORF">U729_247</name>
</gene>
<dbReference type="OrthoDB" id="9781491at2"/>
<evidence type="ECO:0000256" key="10">
    <source>
        <dbReference type="ARBA" id="ARBA00047340"/>
    </source>
</evidence>
<keyword evidence="6 11" id="KW-0169">Cobalamin biosynthesis</keyword>
<dbReference type="Gene3D" id="3.40.50.10210">
    <property type="match status" value="1"/>
</dbReference>
<dbReference type="PANTHER" id="PTHR43463">
    <property type="entry name" value="NICOTINATE-NUCLEOTIDE--DIMETHYLBENZIMIDAZOLE PHOSPHORIBOSYLTRANSFERASE"/>
    <property type="match status" value="1"/>
</dbReference>
<dbReference type="Proteomes" id="UP000030635">
    <property type="component" value="Chromosome"/>
</dbReference>
<evidence type="ECO:0000256" key="1">
    <source>
        <dbReference type="ARBA" id="ARBA00002197"/>
    </source>
</evidence>
<sequence length="360" mass="38880">MINNIVNEIKPLNGEMMKKTREKVDSLAKPLGSLGKLEDIVVKLSGITGQMYNDINKKGIIIMSADNGVVEEGVGSAPQYVTLAQTRNFIKGKTGVASLAKANNTDLIVIDVGINSDEEIEGVINKKIRKGTNNLYKEAAMSRDEAIRAIDIGIEAAKNAKDNGYSIIGVGEMGIGNTTTSSAILLAMIDCKLEDVVGKGGGITSDSFEKKKKIVKESLEINKVNPDDPIDVLSKVGGFDIAAMTGVFLGCAYYRLPVVVDGFISAVSALVASRINPMVKDFLFSSHKSLEIGYNVIMEELELDPMLDLNMRLGEGSGCPMAFSIVEFAISMLKNMSTFKQADIDDSYIDKIRGEENYIV</sequence>
<evidence type="ECO:0000256" key="4">
    <source>
        <dbReference type="ARBA" id="ARBA00011991"/>
    </source>
</evidence>
<dbReference type="GO" id="GO:0009236">
    <property type="term" value="P:cobalamin biosynthetic process"/>
    <property type="evidence" value="ECO:0007669"/>
    <property type="project" value="UniProtKB-UniRule"/>
</dbReference>
<protein>
    <recommendedName>
        <fullName evidence="5 11">Nicotinate-nucleotide--dimethylbenzimidazole phosphoribosyltransferase</fullName>
        <shortName evidence="11">NN:DBI PRT</shortName>
        <ecNumber evidence="4 11">2.4.2.21</ecNumber>
    </recommendedName>
    <alternativeName>
        <fullName evidence="9 11">N(1)-alpha-phosphoribosyltransferase</fullName>
    </alternativeName>
</protein>
<dbReference type="STRING" id="1561.NPD11_2738"/>
<evidence type="ECO:0000256" key="8">
    <source>
        <dbReference type="ARBA" id="ARBA00022679"/>
    </source>
</evidence>
<dbReference type="SUPFAM" id="SSF52733">
    <property type="entry name" value="Nicotinate mononucleotide:5,6-dimethylbenzimidazole phosphoribosyltransferase (CobT)"/>
    <property type="match status" value="1"/>
</dbReference>
<evidence type="ECO:0000313" key="13">
    <source>
        <dbReference type="Proteomes" id="UP000030635"/>
    </source>
</evidence>
<dbReference type="GeneID" id="60853745"/>
<dbReference type="InterPro" id="IPR017846">
    <property type="entry name" value="Nict_dMeBzImd_PRibTrfase_bact"/>
</dbReference>
<evidence type="ECO:0000256" key="6">
    <source>
        <dbReference type="ARBA" id="ARBA00022573"/>
    </source>
</evidence>
<evidence type="ECO:0000256" key="2">
    <source>
        <dbReference type="ARBA" id="ARBA00005049"/>
    </source>
</evidence>
<dbReference type="FunFam" id="3.40.50.10210:FF:000001">
    <property type="entry name" value="Nicotinate-nucleotide--dimethylbenzimidazole phosphoribosyltransferase"/>
    <property type="match status" value="1"/>
</dbReference>
<keyword evidence="8 11" id="KW-0808">Transferase</keyword>